<sequence>MKIGRAISNGKIVTIIFSGDKMYDASLIFDISEEHLERDFFKVFSENEPDQFSFKEEYRVGKIDSYLSPLRYPGQMRDFYAFEDHVKNSRRRRGLDMEPEWYNIPAYYYTSNSNLIPHGSNIEYPSFTNELDFEMEIGIIIGKSGKDIKESEALDHIFGMVIMNDWTARDLQRKEIKIGLGPSKSKDFAMGIGKLIVTMTELKGTLKNGKFDIPMEVYMNGSLFGESNLKKIYWPIEKLISYASTSSVIKEGDILMTGTLPGGCIAEIPQEHPKWVQKNDEITIESQLLGSLRNRVV</sequence>
<feature type="domain" description="Fumarylacetoacetase-like C-terminal" evidence="1">
    <location>
        <begin position="77"/>
        <end position="297"/>
    </location>
</feature>
<accession>T0ZEY2</accession>
<dbReference type="InterPro" id="IPR011234">
    <property type="entry name" value="Fumarylacetoacetase-like_C"/>
</dbReference>
<name>T0ZEY2_9ZZZZ</name>
<evidence type="ECO:0000259" key="1">
    <source>
        <dbReference type="Pfam" id="PF01557"/>
    </source>
</evidence>
<dbReference type="PANTHER" id="PTHR43211">
    <property type="entry name" value="FUMARYLACETOACETATE HYDROLASE"/>
    <property type="match status" value="1"/>
</dbReference>
<keyword evidence="2" id="KW-0378">Hydrolase</keyword>
<protein>
    <submittedName>
        <fullName evidence="2">Fumarylacetoacetate (FAA) hydrolase</fullName>
    </submittedName>
</protein>
<reference evidence="2" key="1">
    <citation type="submission" date="2013-08" db="EMBL/GenBank/DDBJ databases">
        <authorList>
            <person name="Mendez C."/>
            <person name="Richter M."/>
            <person name="Ferrer M."/>
            <person name="Sanchez J."/>
        </authorList>
    </citation>
    <scope>NUCLEOTIDE SEQUENCE</scope>
</reference>
<dbReference type="EMBL" id="AUZX01011570">
    <property type="protein sequence ID" value="EQD42837.1"/>
    <property type="molecule type" value="Genomic_DNA"/>
</dbReference>
<dbReference type="PANTHER" id="PTHR43211:SF1">
    <property type="entry name" value="BLL6422 PROTEIN"/>
    <property type="match status" value="1"/>
</dbReference>
<dbReference type="SUPFAM" id="SSF56529">
    <property type="entry name" value="FAH"/>
    <property type="match status" value="1"/>
</dbReference>
<dbReference type="InterPro" id="IPR036663">
    <property type="entry name" value="Fumarylacetoacetase_C_sf"/>
</dbReference>
<dbReference type="AlphaFoldDB" id="T0ZEY2"/>
<comment type="caution">
    <text evidence="2">The sequence shown here is derived from an EMBL/GenBank/DDBJ whole genome shotgun (WGS) entry which is preliminary data.</text>
</comment>
<dbReference type="Pfam" id="PF01557">
    <property type="entry name" value="FAA_hydrolase"/>
    <property type="match status" value="1"/>
</dbReference>
<gene>
    <name evidence="2" type="ORF">B1A_15766</name>
</gene>
<dbReference type="GO" id="GO:0016787">
    <property type="term" value="F:hydrolase activity"/>
    <property type="evidence" value="ECO:0007669"/>
    <property type="project" value="UniProtKB-KW"/>
</dbReference>
<reference evidence="2" key="2">
    <citation type="journal article" date="2014" name="ISME J.">
        <title>Microbial stratification in low pH oxic and suboxic macroscopic growths along an acid mine drainage.</title>
        <authorList>
            <person name="Mendez-Garcia C."/>
            <person name="Mesa V."/>
            <person name="Sprenger R.R."/>
            <person name="Richter M."/>
            <person name="Diez M.S."/>
            <person name="Solano J."/>
            <person name="Bargiela R."/>
            <person name="Golyshina O.V."/>
            <person name="Manteca A."/>
            <person name="Ramos J.L."/>
            <person name="Gallego J.R."/>
            <person name="Llorente I."/>
            <person name="Martins Dos Santos V.A."/>
            <person name="Jensen O.N."/>
            <person name="Pelaez A.I."/>
            <person name="Sanchez J."/>
            <person name="Ferrer M."/>
        </authorList>
    </citation>
    <scope>NUCLEOTIDE SEQUENCE</scope>
</reference>
<organism evidence="2">
    <name type="scientific">mine drainage metagenome</name>
    <dbReference type="NCBI Taxonomy" id="410659"/>
    <lineage>
        <taxon>unclassified sequences</taxon>
        <taxon>metagenomes</taxon>
        <taxon>ecological metagenomes</taxon>
    </lineage>
</organism>
<dbReference type="Gene3D" id="3.90.850.10">
    <property type="entry name" value="Fumarylacetoacetase-like, C-terminal domain"/>
    <property type="match status" value="1"/>
</dbReference>
<evidence type="ECO:0000313" key="2">
    <source>
        <dbReference type="EMBL" id="EQD42837.1"/>
    </source>
</evidence>
<proteinExistence type="predicted"/>